<evidence type="ECO:0000256" key="2">
    <source>
        <dbReference type="ARBA" id="ARBA00022516"/>
    </source>
</evidence>
<feature type="compositionally biased region" description="Low complexity" evidence="8">
    <location>
        <begin position="2024"/>
        <end position="2042"/>
    </location>
</feature>
<dbReference type="Gene3D" id="1.50.10.20">
    <property type="match status" value="2"/>
</dbReference>
<dbReference type="NCBIfam" id="TIGR01787">
    <property type="entry name" value="squalene_cyclas"/>
    <property type="match status" value="1"/>
</dbReference>
<feature type="compositionally biased region" description="Basic and acidic residues" evidence="8">
    <location>
        <begin position="2046"/>
        <end position="2060"/>
    </location>
</feature>
<feature type="compositionally biased region" description="Polar residues" evidence="8">
    <location>
        <begin position="1072"/>
        <end position="1089"/>
    </location>
</feature>
<dbReference type="Gene3D" id="6.20.120.20">
    <property type="match status" value="1"/>
</dbReference>
<feature type="region of interest" description="Disordered" evidence="8">
    <location>
        <begin position="1703"/>
        <end position="1833"/>
    </location>
</feature>
<feature type="compositionally biased region" description="Low complexity" evidence="8">
    <location>
        <begin position="1894"/>
        <end position="1948"/>
    </location>
</feature>
<dbReference type="SUPFAM" id="SSF48239">
    <property type="entry name" value="Terpenoid cyclases/Protein prenyltransferases"/>
    <property type="match status" value="2"/>
</dbReference>
<organism evidence="11 12">
    <name type="scientific">Gomphillus americanus</name>
    <dbReference type="NCBI Taxonomy" id="1940652"/>
    <lineage>
        <taxon>Eukaryota</taxon>
        <taxon>Fungi</taxon>
        <taxon>Dikarya</taxon>
        <taxon>Ascomycota</taxon>
        <taxon>Pezizomycotina</taxon>
        <taxon>Lecanoromycetes</taxon>
        <taxon>OSLEUM clade</taxon>
        <taxon>Ostropomycetidae</taxon>
        <taxon>Ostropales</taxon>
        <taxon>Graphidaceae</taxon>
        <taxon>Gomphilloideae</taxon>
        <taxon>Gomphillus</taxon>
    </lineage>
</organism>
<feature type="compositionally biased region" description="Polar residues" evidence="8">
    <location>
        <begin position="1008"/>
        <end position="1026"/>
    </location>
</feature>
<dbReference type="SFLD" id="SFLDG01016">
    <property type="entry name" value="Prenyltransferase_Like_2"/>
    <property type="match status" value="1"/>
</dbReference>
<dbReference type="EMBL" id="CAJPDQ010000008">
    <property type="protein sequence ID" value="CAF9913699.1"/>
    <property type="molecule type" value="Genomic_DNA"/>
</dbReference>
<evidence type="ECO:0000259" key="9">
    <source>
        <dbReference type="Pfam" id="PF13243"/>
    </source>
</evidence>
<feature type="compositionally biased region" description="Polar residues" evidence="8">
    <location>
        <begin position="1763"/>
        <end position="1778"/>
    </location>
</feature>
<comment type="caution">
    <text evidence="11">The sequence shown here is derived from an EMBL/GenBank/DDBJ whole genome shotgun (WGS) entry which is preliminary data.</text>
</comment>
<dbReference type="EC" id="5.4.99.7" evidence="7"/>
<dbReference type="InterPro" id="IPR032697">
    <property type="entry name" value="SQ_cyclase_N"/>
</dbReference>
<dbReference type="Pfam" id="PF13249">
    <property type="entry name" value="SQHop_cyclase_N"/>
    <property type="match status" value="1"/>
</dbReference>
<evidence type="ECO:0000256" key="5">
    <source>
        <dbReference type="ARBA" id="ARBA00023098"/>
    </source>
</evidence>
<proteinExistence type="inferred from homology"/>
<dbReference type="GO" id="GO:0006696">
    <property type="term" value="P:ergosterol biosynthetic process"/>
    <property type="evidence" value="ECO:0007669"/>
    <property type="project" value="TreeGrafter"/>
</dbReference>
<feature type="region of interest" description="Disordered" evidence="8">
    <location>
        <begin position="1369"/>
        <end position="1417"/>
    </location>
</feature>
<dbReference type="Proteomes" id="UP000664169">
    <property type="component" value="Unassembled WGS sequence"/>
</dbReference>
<dbReference type="CDD" id="cd02892">
    <property type="entry name" value="SQCY_1"/>
    <property type="match status" value="1"/>
</dbReference>
<feature type="region of interest" description="Disordered" evidence="8">
    <location>
        <begin position="861"/>
        <end position="919"/>
    </location>
</feature>
<dbReference type="Pfam" id="PF13243">
    <property type="entry name" value="SQHop_cyclase_C"/>
    <property type="match status" value="1"/>
</dbReference>
<accession>A0A8H3EW38</accession>
<evidence type="ECO:0000313" key="12">
    <source>
        <dbReference type="Proteomes" id="UP000664169"/>
    </source>
</evidence>
<feature type="domain" description="Squalene cyclase C-terminal" evidence="9">
    <location>
        <begin position="386"/>
        <end position="691"/>
    </location>
</feature>
<evidence type="ECO:0000313" key="11">
    <source>
        <dbReference type="EMBL" id="CAF9913699.1"/>
    </source>
</evidence>
<evidence type="ECO:0000256" key="7">
    <source>
        <dbReference type="ARBA" id="ARBA00029485"/>
    </source>
</evidence>
<feature type="region of interest" description="Disordered" evidence="8">
    <location>
        <begin position="1615"/>
        <end position="1672"/>
    </location>
</feature>
<dbReference type="GO" id="GO:0005811">
    <property type="term" value="C:lipid droplet"/>
    <property type="evidence" value="ECO:0007669"/>
    <property type="project" value="InterPro"/>
</dbReference>
<evidence type="ECO:0000256" key="3">
    <source>
        <dbReference type="ARBA" id="ARBA00022737"/>
    </source>
</evidence>
<feature type="region of interest" description="Disordered" evidence="8">
    <location>
        <begin position="1243"/>
        <end position="1278"/>
    </location>
</feature>
<dbReference type="InterPro" id="IPR032696">
    <property type="entry name" value="SQ_cyclase_C"/>
</dbReference>
<evidence type="ECO:0000256" key="8">
    <source>
        <dbReference type="SAM" id="MobiDB-lite"/>
    </source>
</evidence>
<gene>
    <name evidence="11" type="ORF">GOMPHAMPRED_007999</name>
</gene>
<feature type="region of interest" description="Disordered" evidence="8">
    <location>
        <begin position="1072"/>
        <end position="1099"/>
    </location>
</feature>
<keyword evidence="12" id="KW-1185">Reference proteome</keyword>
<keyword evidence="2" id="KW-0444">Lipid biosynthesis</keyword>
<feature type="compositionally biased region" description="Polar residues" evidence="8">
    <location>
        <begin position="1710"/>
        <end position="1722"/>
    </location>
</feature>
<keyword evidence="3" id="KW-0677">Repeat</keyword>
<evidence type="ECO:0000259" key="10">
    <source>
        <dbReference type="Pfam" id="PF13249"/>
    </source>
</evidence>
<evidence type="ECO:0000256" key="1">
    <source>
        <dbReference type="ARBA" id="ARBA00009755"/>
    </source>
</evidence>
<feature type="compositionally biased region" description="Polar residues" evidence="8">
    <location>
        <begin position="1785"/>
        <end position="1808"/>
    </location>
</feature>
<feature type="region of interest" description="Disordered" evidence="8">
    <location>
        <begin position="1987"/>
        <end position="2064"/>
    </location>
</feature>
<keyword evidence="5" id="KW-0443">Lipid metabolism</keyword>
<protein>
    <recommendedName>
        <fullName evidence="7">lanosterol synthase</fullName>
        <ecNumber evidence="7">5.4.99.7</ecNumber>
    </recommendedName>
</protein>
<keyword evidence="4" id="KW-0752">Steroid biosynthesis</keyword>
<name>A0A8H3EW38_9LECA</name>
<feature type="compositionally biased region" description="Basic residues" evidence="8">
    <location>
        <begin position="868"/>
        <end position="886"/>
    </location>
</feature>
<feature type="region of interest" description="Disordered" evidence="8">
    <location>
        <begin position="1886"/>
        <end position="1949"/>
    </location>
</feature>
<dbReference type="InterPro" id="IPR002365">
    <property type="entry name" value="Terpene_synthase_CS"/>
</dbReference>
<feature type="domain" description="Squalene cyclase N-terminal" evidence="10">
    <location>
        <begin position="76"/>
        <end position="283"/>
    </location>
</feature>
<dbReference type="FunFam" id="1.50.10.20:FF:000003">
    <property type="entry name" value="Terpene cyclase/mutase family member"/>
    <property type="match status" value="1"/>
</dbReference>
<feature type="compositionally biased region" description="Pro residues" evidence="8">
    <location>
        <begin position="2128"/>
        <end position="2143"/>
    </location>
</feature>
<feature type="compositionally biased region" description="Polar residues" evidence="8">
    <location>
        <begin position="1641"/>
        <end position="1658"/>
    </location>
</feature>
<dbReference type="PROSITE" id="PS01074">
    <property type="entry name" value="TERPENE_SYNTHASES"/>
    <property type="match status" value="1"/>
</dbReference>
<evidence type="ECO:0000256" key="4">
    <source>
        <dbReference type="ARBA" id="ARBA00022955"/>
    </source>
</evidence>
<feature type="compositionally biased region" description="Low complexity" evidence="8">
    <location>
        <begin position="1995"/>
        <end position="2004"/>
    </location>
</feature>
<keyword evidence="6" id="KW-0413">Isomerase</keyword>
<dbReference type="InterPro" id="IPR008930">
    <property type="entry name" value="Terpenoid_cyclase/PrenylTrfase"/>
</dbReference>
<sequence>MAFQDLSASTVLVDPATDLERWRLLDEEGRHTWHYLTSDEGVRKWPQTVFDRHHLGLPIDLPSYPKAARPSEAARNATRHFANFQMPSGHWACEYGGPMFLLPGLVITWYVTETPIPLHIATEIKRYLFTRQHPEDGGWGLHIEGESSVFGTAMNYVVCRLLGASEEDPRLVRARGKLYQLGGAVNGPHWAKFWLSVLGVMKWDAVNPVPPDLWLLPDWVPFHPWRWWIHMRQVYLPMGYIWSKKFSYKETPLTRQLKDELFTQAWDSIDFAAHRNTIASTDNYHPKTFLLRGLNWLLVNVYEPYLRVDYLKQRSEDWTFKLIQMEDENTLFSNLGPVNAPMNLLACYIREGPDSESVRKHRDRMHDFLWMTNEGMLMNGTNGVQVWDTEFLIQAVVEAGFAQDEEFRPMLTKALEFLDDHQIREECRDKEVCYRHQRKGAWSFSTRDQGYTVSDCTAEGVKSTIMLQSLPGYPQLISKKRLRDAVDVMLSLQNQHDGGYASYELQRGSEYMELLNAAEVFGRIMVEYEYPECTTAVVTALSLFRSYDPDYRATEINTCLTRAVDWVRGNQRPDGSWYGSWGICFTYASLFACESLASMGEVCTNSERQRKACKFLVSKQRNDGGWGESYKSCELSEWVEHEESQVVQTCWALLAMMHAGYHERHIIEMGIKLIMSRQQPDGGWKQEAIEGVFNKSCITTVIIIATTIGGILSLAGIATGALLLGRRRKRYTSTQQLGNSDGRQEAVPATATVEAAARSSQWFVGNPVSLQQHAHNATSPDDDDDNDGRPLSCGWRLLGKLEKVARPRLGFLRLFRDAEEASSTRRFGFSHLFHEPPPSQQASTIPSQASAGFVTPSDWAVRNGGHVPRPHRLKKTNRKKSKSRCNHPRDSWLLSSGIGSGSSGEVTSGMNRGDDGLTSDQTHTVRAKMAKISGPSGGCKAHVLSMIVGSEYGDGYCDGRCYQEYDNDSYPHSRHHQDNLVAISKTKLPDLRKSWLSSSDPHREEMGPQSNNKLSIDIQSIGSSQRARNRRSMSLPFIPSSQPPPFVTPPVPAPLWSSQLIIPKRANLLNASPSSKRSFASRTTVSSSILDGRLSPPSLLTTDLQQQRISASRIKRMESRRMIRRRSSAPSFFFLSDEPKHETIDDVLGRRPSGASSQLLPSPARPLVRINKTAAGVTTMKSRITPPAPQVVSQGFQLRTRDTPVSLIGLEADWDVFGYGDQMIDIKKKEVEDITRQTSRIARTENNANVYKDSKNSERPQPLQTPKPKKFLQKKKRTRQESCHLSFSSFAAIPYTSTVSLDTPLRIPVLGDHHHEASSVYSIPSSALPQEKSKDQNCSVSSLRSVVTSPFPLMSKQASSGMVLNTRVKDDLRGLSSPTPRQGGLFGPRQMSPTPLRLSLPDDMDSHQDSAQGLGPEISSGYKIVAADFGRRQSVISTQPQQQPIDDDGNTIQQYNSNYQSEELANKENEIFYPTAHGPITKCHHHSVSYQHKASSSLIDPPPIRLDPTPVQQSFYGYEAVAAAPSIVPAPNNKSSSCATNNLGRTQSTVLPPRPLSIRSVVAAPTRPPSRLSNNNFRTSVISQSISRQNSSTAAATAANNRRLSSRASVLLAANPESPIKTLEPSSRPITTDHHTSSSSICENDNHLVTTSSKSLSDSLEHEQQQRLSTSATPLKNYSELCNLFPKPLSSFRPPTWIFTEPNVSSSSSKLTNSATINNNVCSPPPHLSKAKLGLPPHPRYYLDQQQLQQQQQQKQRQRKRTSASSMPQPHQTTSQHSPARKSDNNAALQPPIQSSPGRTNNNSSSNGVLEPISINCYRSPSPSPPSIRANPSPQTLHVALRGASGGVPLLGCGGAPAPVLRCGSDASISAPVPVLNTQLKQRIKQAQQRKKLLSSSSQSSSSSLSSQQAAMQRRQKTAAQQSAAQQATTQQAATQRQSAAQQSATTQNVKGLGITLPTSSSSSYSSCFPWNCDFIPFNSFSLHGTGTGPGPGTGPNLSNGNLSECNSSTDTGTEPLVHHRRQISSTASGAVSSAISSATVDVDVDDSKKKERTKEEKEKTKKRKRPLLLLLREEEGEGEEEEETVAVQAVVEKRKVRFSTNESKSRNRDLAWKENVSPPIMTTSPIASPPGASPPVASPPVARPGACPVVWKEEGFVVIGGGGGSRLSASSPGRVWREEVF</sequence>
<feature type="region of interest" description="Disordered" evidence="8">
    <location>
        <begin position="994"/>
        <end position="1041"/>
    </location>
</feature>
<dbReference type="PANTHER" id="PTHR11764">
    <property type="entry name" value="TERPENE CYCLASE/MUTASE FAMILY MEMBER"/>
    <property type="match status" value="1"/>
</dbReference>
<evidence type="ECO:0000256" key="6">
    <source>
        <dbReference type="ARBA" id="ARBA00023235"/>
    </source>
</evidence>
<dbReference type="GO" id="GO:0000250">
    <property type="term" value="F:lanosterol synthase activity"/>
    <property type="evidence" value="ECO:0007669"/>
    <property type="project" value="UniProtKB-EC"/>
</dbReference>
<comment type="similarity">
    <text evidence="1">Belongs to the terpene cyclase/mutase family.</text>
</comment>
<feature type="compositionally biased region" description="Low complexity" evidence="8">
    <location>
        <begin position="1745"/>
        <end position="1755"/>
    </location>
</feature>
<dbReference type="InterPro" id="IPR018333">
    <property type="entry name" value="Squalene_cyclase"/>
</dbReference>
<feature type="region of interest" description="Disordered" evidence="8">
    <location>
        <begin position="2124"/>
        <end position="2143"/>
    </location>
</feature>
<dbReference type="OrthoDB" id="21502at2759"/>
<feature type="compositionally biased region" description="Basic residues" evidence="8">
    <location>
        <begin position="1267"/>
        <end position="1278"/>
    </location>
</feature>
<reference evidence="11" key="1">
    <citation type="submission" date="2021-03" db="EMBL/GenBank/DDBJ databases">
        <authorList>
            <person name="Tagirdzhanova G."/>
        </authorList>
    </citation>
    <scope>NUCLEOTIDE SEQUENCE</scope>
</reference>
<dbReference type="PANTHER" id="PTHR11764:SF20">
    <property type="entry name" value="LANOSTEROL SYNTHASE"/>
    <property type="match status" value="1"/>
</dbReference>
<dbReference type="GO" id="GO:0016104">
    <property type="term" value="P:triterpenoid biosynthetic process"/>
    <property type="evidence" value="ECO:0007669"/>
    <property type="project" value="InterPro"/>
</dbReference>